<dbReference type="Proteomes" id="UP000790709">
    <property type="component" value="Unassembled WGS sequence"/>
</dbReference>
<protein>
    <submittedName>
        <fullName evidence="1">Uncharacterized protein</fullName>
    </submittedName>
</protein>
<comment type="caution">
    <text evidence="1">The sequence shown here is derived from an EMBL/GenBank/DDBJ whole genome shotgun (WGS) entry which is preliminary data.</text>
</comment>
<name>A0ACB8BJ72_9AGAM</name>
<reference evidence="1" key="1">
    <citation type="journal article" date="2021" name="New Phytol.">
        <title>Evolutionary innovations through gain and loss of genes in the ectomycorrhizal Boletales.</title>
        <authorList>
            <person name="Wu G."/>
            <person name="Miyauchi S."/>
            <person name="Morin E."/>
            <person name="Kuo A."/>
            <person name="Drula E."/>
            <person name="Varga T."/>
            <person name="Kohler A."/>
            <person name="Feng B."/>
            <person name="Cao Y."/>
            <person name="Lipzen A."/>
            <person name="Daum C."/>
            <person name="Hundley H."/>
            <person name="Pangilinan J."/>
            <person name="Johnson J."/>
            <person name="Barry K."/>
            <person name="LaButti K."/>
            <person name="Ng V."/>
            <person name="Ahrendt S."/>
            <person name="Min B."/>
            <person name="Choi I.G."/>
            <person name="Park H."/>
            <person name="Plett J.M."/>
            <person name="Magnuson J."/>
            <person name="Spatafora J.W."/>
            <person name="Nagy L.G."/>
            <person name="Henrissat B."/>
            <person name="Grigoriev I.V."/>
            <person name="Yang Z.L."/>
            <person name="Xu J."/>
            <person name="Martin F.M."/>
        </authorList>
    </citation>
    <scope>NUCLEOTIDE SEQUENCE</scope>
    <source>
        <strain evidence="1">KUC20120723A-06</strain>
    </source>
</reference>
<gene>
    <name evidence="1" type="ORF">BV22DRAFT_442856</name>
</gene>
<keyword evidence="2" id="KW-1185">Reference proteome</keyword>
<organism evidence="1 2">
    <name type="scientific">Leucogyrophana mollusca</name>
    <dbReference type="NCBI Taxonomy" id="85980"/>
    <lineage>
        <taxon>Eukaryota</taxon>
        <taxon>Fungi</taxon>
        <taxon>Dikarya</taxon>
        <taxon>Basidiomycota</taxon>
        <taxon>Agaricomycotina</taxon>
        <taxon>Agaricomycetes</taxon>
        <taxon>Agaricomycetidae</taxon>
        <taxon>Boletales</taxon>
        <taxon>Boletales incertae sedis</taxon>
        <taxon>Leucogyrophana</taxon>
    </lineage>
</organism>
<dbReference type="EMBL" id="MU266404">
    <property type="protein sequence ID" value="KAH7925323.1"/>
    <property type="molecule type" value="Genomic_DNA"/>
</dbReference>
<sequence>MPQLHSCSCKTLSWNVSYTRRTGRRVGSSRLLDESSRLLVGKRWCTYIATGCTFRASMAIRWLSGIAIDYVQASLVSNATTPTRVQRLCLSAIWLSLYSPAVGGAPEAFPRCRTPLLYGWCTYFPTCSPIQTVVPRVLADCLLSAAMVLGIGGDVDRKELVRVDKSSATELLLRRLLQRLPTVYKVTEASSDHAASYARSLLQPLSLCLEGGIQPNFGTCESKECGCEVVEWGWHTCQSWVGKIWATTELSPAGRARSREERQSDMWRNARAALHLSAVASSDYEDRGSGSNPTGWRLCYGGHRGRPVISGPEWAIRFLDDHYEAQDYVAVADTFTMLSQARNIEHWADSPEFVNAIIFAMQPNRPTRVRHTAFRTAWEVRKAMGSPDGAVQFLLSDFAAALSSAALTDILPAENTSDTDSLDRFLYYDRDLHYLQILYALAQNPDGIWDCHLHDHGHFDRCLSVARLDASEFRMLSPYLVGVVESLEARGAELDFLDDFDQELRSRHLRDAWFDLCYSLGEDSGDIQEHEDVLPALIAFTYRCRDTNVPVSFDNEWVVGVRDNLRKHIPDSPMIGSLEGLIASWPK</sequence>
<accession>A0ACB8BJ72</accession>
<evidence type="ECO:0000313" key="2">
    <source>
        <dbReference type="Proteomes" id="UP000790709"/>
    </source>
</evidence>
<evidence type="ECO:0000313" key="1">
    <source>
        <dbReference type="EMBL" id="KAH7925323.1"/>
    </source>
</evidence>
<proteinExistence type="predicted"/>